<dbReference type="EMBL" id="CAEZTT010000009">
    <property type="protein sequence ID" value="CAB4569164.1"/>
    <property type="molecule type" value="Genomic_DNA"/>
</dbReference>
<dbReference type="Pfam" id="PF03966">
    <property type="entry name" value="Trm112p"/>
    <property type="match status" value="1"/>
</dbReference>
<dbReference type="InterPro" id="IPR005651">
    <property type="entry name" value="Trm112-like"/>
</dbReference>
<reference evidence="1" key="1">
    <citation type="submission" date="2020-05" db="EMBL/GenBank/DDBJ databases">
        <authorList>
            <person name="Chiriac C."/>
            <person name="Salcher M."/>
            <person name="Ghai R."/>
            <person name="Kavagutti S V."/>
        </authorList>
    </citation>
    <scope>NUCLEOTIDE SEQUENCE</scope>
</reference>
<gene>
    <name evidence="1" type="ORF">UFOPK1726_00174</name>
</gene>
<dbReference type="SUPFAM" id="SSF158997">
    <property type="entry name" value="Trm112p-like"/>
    <property type="match status" value="1"/>
</dbReference>
<dbReference type="Gene3D" id="2.20.25.10">
    <property type="match status" value="1"/>
</dbReference>
<sequence length="54" mass="5871">MGLSLGDLTEILRCPAGDGGRLQLQADNLICLNCGQRFVVKNEIAILLKDKNDN</sequence>
<organism evidence="1">
    <name type="scientific">freshwater metagenome</name>
    <dbReference type="NCBI Taxonomy" id="449393"/>
    <lineage>
        <taxon>unclassified sequences</taxon>
        <taxon>metagenomes</taxon>
        <taxon>ecological metagenomes</taxon>
    </lineage>
</organism>
<name>A0A6J6E1A9_9ZZZZ</name>
<accession>A0A6J6E1A9</accession>
<dbReference type="AlphaFoldDB" id="A0A6J6E1A9"/>
<proteinExistence type="predicted"/>
<protein>
    <submittedName>
        <fullName evidence="1">Unannotated protein</fullName>
    </submittedName>
</protein>
<evidence type="ECO:0000313" key="1">
    <source>
        <dbReference type="EMBL" id="CAB4569164.1"/>
    </source>
</evidence>